<accession>A0A346XWM3</accession>
<protein>
    <submittedName>
        <fullName evidence="1">Uncharacterized protein</fullName>
    </submittedName>
</protein>
<evidence type="ECO:0000313" key="2">
    <source>
        <dbReference type="Proteomes" id="UP000264006"/>
    </source>
</evidence>
<dbReference type="Proteomes" id="UP000264006">
    <property type="component" value="Chromosome"/>
</dbReference>
<gene>
    <name evidence="1" type="ORF">DVS28_a1935</name>
</gene>
<name>A0A346XWM3_9ACTN</name>
<dbReference type="AlphaFoldDB" id="A0A346XWM3"/>
<sequence length="161" mass="17043">MVGSGRFSVNGDMEVRTTNRTIDLSVMNRGERQANRAARDGAGRAHGPVAVTARWAIVLAVLVTTVAACARQPFTISNVATDGSVTVTVVVHEWPLPERFDPSGTATFEMSVGSVRPVPGLPDDRCVNATATAVSESGGEATYPSPLCNDDLWSLRNEPGF</sequence>
<reference evidence="1 2" key="1">
    <citation type="submission" date="2018-09" db="EMBL/GenBank/DDBJ databases">
        <title>Complete genome sequence of Euzebya sp. DY32-46 isolated from seawater of Pacific Ocean.</title>
        <authorList>
            <person name="Xu L."/>
            <person name="Wu Y.-H."/>
            <person name="Xu X.-W."/>
        </authorList>
    </citation>
    <scope>NUCLEOTIDE SEQUENCE [LARGE SCALE GENOMIC DNA]</scope>
    <source>
        <strain evidence="1 2">DY32-46</strain>
    </source>
</reference>
<dbReference type="EMBL" id="CP031165">
    <property type="protein sequence ID" value="AXV06620.1"/>
    <property type="molecule type" value="Genomic_DNA"/>
</dbReference>
<keyword evidence="2" id="KW-1185">Reference proteome</keyword>
<organism evidence="1 2">
    <name type="scientific">Euzebya pacifica</name>
    <dbReference type="NCBI Taxonomy" id="1608957"/>
    <lineage>
        <taxon>Bacteria</taxon>
        <taxon>Bacillati</taxon>
        <taxon>Actinomycetota</taxon>
        <taxon>Nitriliruptoria</taxon>
        <taxon>Euzebyales</taxon>
    </lineage>
</organism>
<dbReference type="KEGG" id="euz:DVS28_a1935"/>
<proteinExistence type="predicted"/>
<evidence type="ECO:0000313" key="1">
    <source>
        <dbReference type="EMBL" id="AXV06620.1"/>
    </source>
</evidence>